<dbReference type="InterPro" id="IPR010310">
    <property type="entry name" value="T7SS_ESAT-6-like"/>
</dbReference>
<proteinExistence type="predicted"/>
<reference evidence="2 3" key="1">
    <citation type="submission" date="2019-01" db="EMBL/GenBank/DDBJ databases">
        <title>Novel species of Nocardioides.</title>
        <authorList>
            <person name="Liu Q."/>
            <person name="X Y.-H."/>
        </authorList>
    </citation>
    <scope>NUCLEOTIDE SEQUENCE [LARGE SCALE GENOMIC DNA]</scope>
    <source>
        <strain evidence="2 3">HLT2-9</strain>
    </source>
</reference>
<protein>
    <submittedName>
        <fullName evidence="2">WXG100 family type VII secretion target</fullName>
    </submittedName>
</protein>
<sequence length="143" mass="15671">MHVSAGGRDVSPSIRFTRQWITTTHKTLGRFDRPGEKETSMSDMYGQTEKALSKGADYVDQARGDVKNKCGVLSGNIQTMMAGWGGQGASAFNNLMISWDQKQETILKALDQLSASMKETERDNVSTDENQSATHANLQGRLG</sequence>
<dbReference type="Proteomes" id="UP000291101">
    <property type="component" value="Unassembled WGS sequence"/>
</dbReference>
<dbReference type="EMBL" id="SDWV01000025">
    <property type="protein sequence ID" value="RYC05405.1"/>
    <property type="molecule type" value="Genomic_DNA"/>
</dbReference>
<evidence type="ECO:0000313" key="2">
    <source>
        <dbReference type="EMBL" id="RYC05405.1"/>
    </source>
</evidence>
<dbReference type="AlphaFoldDB" id="A0A4Q2SIN6"/>
<feature type="compositionally biased region" description="Polar residues" evidence="1">
    <location>
        <begin position="127"/>
        <end position="137"/>
    </location>
</feature>
<accession>A0A4Q2SIN6</accession>
<gene>
    <name evidence="2" type="ORF">EUA94_19090</name>
</gene>
<dbReference type="InterPro" id="IPR036689">
    <property type="entry name" value="ESAT-6-like_sf"/>
</dbReference>
<name>A0A4Q2SIN6_9ACTN</name>
<dbReference type="Pfam" id="PF06013">
    <property type="entry name" value="WXG100"/>
    <property type="match status" value="1"/>
</dbReference>
<evidence type="ECO:0000313" key="3">
    <source>
        <dbReference type="Proteomes" id="UP000291101"/>
    </source>
</evidence>
<organism evidence="2 3">
    <name type="scientific">Nocardioides zhouii</name>
    <dbReference type="NCBI Taxonomy" id="1168729"/>
    <lineage>
        <taxon>Bacteria</taxon>
        <taxon>Bacillati</taxon>
        <taxon>Actinomycetota</taxon>
        <taxon>Actinomycetes</taxon>
        <taxon>Propionibacteriales</taxon>
        <taxon>Nocardioidaceae</taxon>
        <taxon>Nocardioides</taxon>
    </lineage>
</organism>
<evidence type="ECO:0000256" key="1">
    <source>
        <dbReference type="SAM" id="MobiDB-lite"/>
    </source>
</evidence>
<comment type="caution">
    <text evidence="2">The sequence shown here is derived from an EMBL/GenBank/DDBJ whole genome shotgun (WGS) entry which is preliminary data.</text>
</comment>
<keyword evidence="3" id="KW-1185">Reference proteome</keyword>
<dbReference type="OrthoDB" id="3253863at2"/>
<dbReference type="Gene3D" id="1.10.287.1060">
    <property type="entry name" value="ESAT-6-like"/>
    <property type="match status" value="1"/>
</dbReference>
<dbReference type="SUPFAM" id="SSF140453">
    <property type="entry name" value="EsxAB dimer-like"/>
    <property type="match status" value="1"/>
</dbReference>
<feature type="region of interest" description="Disordered" evidence="1">
    <location>
        <begin position="118"/>
        <end position="143"/>
    </location>
</feature>